<feature type="compositionally biased region" description="Low complexity" evidence="1">
    <location>
        <begin position="40"/>
        <end position="62"/>
    </location>
</feature>
<evidence type="ECO:0000313" key="3">
    <source>
        <dbReference type="Proteomes" id="UP001438707"/>
    </source>
</evidence>
<dbReference type="AlphaFoldDB" id="A0AAW1RYV9"/>
<dbReference type="EMBL" id="JALJOS010000005">
    <property type="protein sequence ID" value="KAK9839174.1"/>
    <property type="molecule type" value="Genomic_DNA"/>
</dbReference>
<gene>
    <name evidence="2" type="ORF">WJX74_010956</name>
</gene>
<dbReference type="Proteomes" id="UP001438707">
    <property type="component" value="Unassembled WGS sequence"/>
</dbReference>
<feature type="region of interest" description="Disordered" evidence="1">
    <location>
        <begin position="32"/>
        <end position="62"/>
    </location>
</feature>
<keyword evidence="3" id="KW-1185">Reference proteome</keyword>
<reference evidence="2 3" key="1">
    <citation type="journal article" date="2024" name="Nat. Commun.">
        <title>Phylogenomics reveals the evolutionary origins of lichenization in chlorophyte algae.</title>
        <authorList>
            <person name="Puginier C."/>
            <person name="Libourel C."/>
            <person name="Otte J."/>
            <person name="Skaloud P."/>
            <person name="Haon M."/>
            <person name="Grisel S."/>
            <person name="Petersen M."/>
            <person name="Berrin J.G."/>
            <person name="Delaux P.M."/>
            <person name="Dal Grande F."/>
            <person name="Keller J."/>
        </authorList>
    </citation>
    <scope>NUCLEOTIDE SEQUENCE [LARGE SCALE GENOMIC DNA]</scope>
    <source>
        <strain evidence="2 3">SAG 2145</strain>
    </source>
</reference>
<evidence type="ECO:0000313" key="2">
    <source>
        <dbReference type="EMBL" id="KAK9839174.1"/>
    </source>
</evidence>
<comment type="caution">
    <text evidence="2">The sequence shown here is derived from an EMBL/GenBank/DDBJ whole genome shotgun (WGS) entry which is preliminary data.</text>
</comment>
<protein>
    <submittedName>
        <fullName evidence="2">Uncharacterized protein</fullName>
    </submittedName>
</protein>
<accession>A0AAW1RYV9</accession>
<name>A0AAW1RYV9_9CHLO</name>
<proteinExistence type="predicted"/>
<organism evidence="2 3">
    <name type="scientific">Apatococcus lobatus</name>
    <dbReference type="NCBI Taxonomy" id="904363"/>
    <lineage>
        <taxon>Eukaryota</taxon>
        <taxon>Viridiplantae</taxon>
        <taxon>Chlorophyta</taxon>
        <taxon>core chlorophytes</taxon>
        <taxon>Trebouxiophyceae</taxon>
        <taxon>Chlorellales</taxon>
        <taxon>Chlorellaceae</taxon>
        <taxon>Apatococcus</taxon>
    </lineage>
</organism>
<sequence>MIFFGVFSAADASSTGGLSYSTSAWPIARATAAADGTQRSQQPANSAESQASSSGSSPGADATAAHVDIVDLQVERPLARELFSARFQGKQVVARLASSPKLWPHVAAEVSALTALQGIQGSDVPQLVQHSITTEGHMC</sequence>
<evidence type="ECO:0000256" key="1">
    <source>
        <dbReference type="SAM" id="MobiDB-lite"/>
    </source>
</evidence>